<evidence type="ECO:0000313" key="2">
    <source>
        <dbReference type="Proteomes" id="UP000828390"/>
    </source>
</evidence>
<dbReference type="Proteomes" id="UP000828390">
    <property type="component" value="Unassembled WGS sequence"/>
</dbReference>
<name>A0A9D4QM35_DREPO</name>
<keyword evidence="2" id="KW-1185">Reference proteome</keyword>
<gene>
    <name evidence="1" type="ORF">DPMN_108468</name>
</gene>
<evidence type="ECO:0000313" key="1">
    <source>
        <dbReference type="EMBL" id="KAH3835125.1"/>
    </source>
</evidence>
<accession>A0A9D4QM35</accession>
<sequence>MKYERETVNFTCIHILMKVPGTALCVLMKYERETCWNRILKAFANSLDPDEMPQNVASHLDPNYLLF</sequence>
<organism evidence="1 2">
    <name type="scientific">Dreissena polymorpha</name>
    <name type="common">Zebra mussel</name>
    <name type="synonym">Mytilus polymorpha</name>
    <dbReference type="NCBI Taxonomy" id="45954"/>
    <lineage>
        <taxon>Eukaryota</taxon>
        <taxon>Metazoa</taxon>
        <taxon>Spiralia</taxon>
        <taxon>Lophotrochozoa</taxon>
        <taxon>Mollusca</taxon>
        <taxon>Bivalvia</taxon>
        <taxon>Autobranchia</taxon>
        <taxon>Heteroconchia</taxon>
        <taxon>Euheterodonta</taxon>
        <taxon>Imparidentia</taxon>
        <taxon>Neoheterodontei</taxon>
        <taxon>Myida</taxon>
        <taxon>Dreissenoidea</taxon>
        <taxon>Dreissenidae</taxon>
        <taxon>Dreissena</taxon>
    </lineage>
</organism>
<reference evidence="1" key="2">
    <citation type="submission" date="2020-11" db="EMBL/GenBank/DDBJ databases">
        <authorList>
            <person name="McCartney M.A."/>
            <person name="Auch B."/>
            <person name="Kono T."/>
            <person name="Mallez S."/>
            <person name="Becker A."/>
            <person name="Gohl D.M."/>
            <person name="Silverstein K.A.T."/>
            <person name="Koren S."/>
            <person name="Bechman K.B."/>
            <person name="Herman A."/>
            <person name="Abrahante J.E."/>
            <person name="Garbe J."/>
        </authorList>
    </citation>
    <scope>NUCLEOTIDE SEQUENCE</scope>
    <source>
        <strain evidence="1">Duluth1</strain>
        <tissue evidence="1">Whole animal</tissue>
    </source>
</reference>
<proteinExistence type="predicted"/>
<dbReference type="AlphaFoldDB" id="A0A9D4QM35"/>
<reference evidence="1" key="1">
    <citation type="journal article" date="2019" name="bioRxiv">
        <title>The Genome of the Zebra Mussel, Dreissena polymorpha: A Resource for Invasive Species Research.</title>
        <authorList>
            <person name="McCartney M.A."/>
            <person name="Auch B."/>
            <person name="Kono T."/>
            <person name="Mallez S."/>
            <person name="Zhang Y."/>
            <person name="Obille A."/>
            <person name="Becker A."/>
            <person name="Abrahante J.E."/>
            <person name="Garbe J."/>
            <person name="Badalamenti J.P."/>
            <person name="Herman A."/>
            <person name="Mangelson H."/>
            <person name="Liachko I."/>
            <person name="Sullivan S."/>
            <person name="Sone E.D."/>
            <person name="Koren S."/>
            <person name="Silverstein K.A.T."/>
            <person name="Beckman K.B."/>
            <person name="Gohl D.M."/>
        </authorList>
    </citation>
    <scope>NUCLEOTIDE SEQUENCE</scope>
    <source>
        <strain evidence="1">Duluth1</strain>
        <tissue evidence="1">Whole animal</tissue>
    </source>
</reference>
<comment type="caution">
    <text evidence="1">The sequence shown here is derived from an EMBL/GenBank/DDBJ whole genome shotgun (WGS) entry which is preliminary data.</text>
</comment>
<dbReference type="EMBL" id="JAIWYP010000004">
    <property type="protein sequence ID" value="KAH3835125.1"/>
    <property type="molecule type" value="Genomic_DNA"/>
</dbReference>
<protein>
    <submittedName>
        <fullName evidence="1">Uncharacterized protein</fullName>
    </submittedName>
</protein>